<dbReference type="Gene3D" id="3.40.50.410">
    <property type="entry name" value="von Willebrand factor, type A domain"/>
    <property type="match status" value="1"/>
</dbReference>
<dbReference type="RefSeq" id="WP_231966648.1">
    <property type="nucleotide sequence ID" value="NZ_LT629690.1"/>
</dbReference>
<dbReference type="Proteomes" id="UP000182427">
    <property type="component" value="Chromosome I"/>
</dbReference>
<evidence type="ECO:0000256" key="2">
    <source>
        <dbReference type="SAM" id="SignalP"/>
    </source>
</evidence>
<proteinExistence type="predicted"/>
<keyword evidence="4" id="KW-1185">Reference proteome</keyword>
<reference evidence="3 4" key="1">
    <citation type="submission" date="2016-10" db="EMBL/GenBank/DDBJ databases">
        <authorList>
            <person name="de Groot N.N."/>
        </authorList>
    </citation>
    <scope>NUCLEOTIDE SEQUENCE [LARGE SCALE GENOMIC DNA]</scope>
    <source>
        <strain evidence="3 4">GAS232</strain>
    </source>
</reference>
<dbReference type="EMBL" id="LT629690">
    <property type="protein sequence ID" value="SDE66210.1"/>
    <property type="molecule type" value="Genomic_DNA"/>
</dbReference>
<name>A0A1G7ER82_9BACT</name>
<feature type="chain" id="PRO_5009240880" evidence="2">
    <location>
        <begin position="26"/>
        <end position="443"/>
    </location>
</feature>
<accession>A0A1G7ER82</accession>
<dbReference type="SUPFAM" id="SSF53300">
    <property type="entry name" value="vWA-like"/>
    <property type="match status" value="1"/>
</dbReference>
<evidence type="ECO:0000313" key="3">
    <source>
        <dbReference type="EMBL" id="SDE66210.1"/>
    </source>
</evidence>
<dbReference type="InterPro" id="IPR036465">
    <property type="entry name" value="vWFA_dom_sf"/>
</dbReference>
<dbReference type="InterPro" id="IPR017802">
    <property type="entry name" value="VWFA-rel_acidobac-type"/>
</dbReference>
<organism evidence="3 4">
    <name type="scientific">Terriglobus roseus</name>
    <dbReference type="NCBI Taxonomy" id="392734"/>
    <lineage>
        <taxon>Bacteria</taxon>
        <taxon>Pseudomonadati</taxon>
        <taxon>Acidobacteriota</taxon>
        <taxon>Terriglobia</taxon>
        <taxon>Terriglobales</taxon>
        <taxon>Acidobacteriaceae</taxon>
        <taxon>Terriglobus</taxon>
    </lineage>
</organism>
<feature type="region of interest" description="Disordered" evidence="1">
    <location>
        <begin position="28"/>
        <end position="88"/>
    </location>
</feature>
<protein>
    <submittedName>
        <fullName evidence="3">VWFA-related domain-containing protein</fullName>
    </submittedName>
</protein>
<feature type="compositionally biased region" description="Polar residues" evidence="1">
    <location>
        <begin position="71"/>
        <end position="82"/>
    </location>
</feature>
<keyword evidence="2" id="KW-0732">Signal</keyword>
<gene>
    <name evidence="3" type="ORF">SAMN05444167_0069</name>
</gene>
<feature type="signal peptide" evidence="2">
    <location>
        <begin position="1"/>
        <end position="25"/>
    </location>
</feature>
<evidence type="ECO:0000256" key="1">
    <source>
        <dbReference type="SAM" id="MobiDB-lite"/>
    </source>
</evidence>
<dbReference type="AlphaFoldDB" id="A0A1G7ER82"/>
<dbReference type="NCBIfam" id="TIGR03436">
    <property type="entry name" value="acidobact_VWFA"/>
    <property type="match status" value="1"/>
</dbReference>
<sequence>MKLGLAAVLATGLAAGLVTVAGAQAGQQQAIPDGPRPNVIPEAAGVTPGRGITTSTSNTPADDGGNGGVVPTSSLPGSQQKNEVPEADQAAPDLKAELGPGGRVQTLNVGVNFVQIPFTVKDKSGKLVPAIDWREIRVYENGIRQQMRYFSSDPFPLSIAFVVDQSLPFDVMQRVNDALGAVQGAFTPYDEMAIFTYNNSTKMVTEYTGAQSNRAIAAIERAKSTGREAYLASPMGPLSQTTNINGHQFDPNTAPVRNSASTFQAPPKEQHPLNDAIFEAAKSLAKRPGDRRRIIYVVSDGKEYGSKVKFKDVVQFLQTNKIAIYSTVVGDSATPYVGWLDKFHIPYTMRENVLPQYAAATGGEAVSQWSRKGIEESFGKVAEDVRLQYTVGYYSHEAITDGKFRTVEVRVTRPDLNIVAKKGYYPTAENMMRTGGNTTTPQK</sequence>
<evidence type="ECO:0000313" key="4">
    <source>
        <dbReference type="Proteomes" id="UP000182427"/>
    </source>
</evidence>